<dbReference type="EMBL" id="JAQNDL010000005">
    <property type="protein sequence ID" value="MDC0723486.1"/>
    <property type="molecule type" value="Genomic_DNA"/>
</dbReference>
<feature type="transmembrane region" description="Helical" evidence="1">
    <location>
        <begin position="6"/>
        <end position="34"/>
    </location>
</feature>
<reference evidence="2 3" key="1">
    <citation type="submission" date="2022-11" db="EMBL/GenBank/DDBJ databases">
        <title>Minimal conservation of predation-associated metabolite biosynthetic gene clusters underscores biosynthetic potential of Myxococcota including descriptions for ten novel species: Archangium lansinium sp. nov., Myxococcus landrumus sp. nov., Nannocystis bai.</title>
        <authorList>
            <person name="Ahearne A."/>
            <person name="Stevens C."/>
            <person name="Dowd S."/>
        </authorList>
    </citation>
    <scope>NUCLEOTIDE SEQUENCE [LARGE SCALE GENOMIC DNA]</scope>
    <source>
        <strain evidence="2 3">BB15-2</strain>
    </source>
</reference>
<name>A0ABT5ECA2_9BACT</name>
<organism evidence="2 3">
    <name type="scientific">Nannocystis bainbridge</name>
    <dbReference type="NCBI Taxonomy" id="2995303"/>
    <lineage>
        <taxon>Bacteria</taxon>
        <taxon>Pseudomonadati</taxon>
        <taxon>Myxococcota</taxon>
        <taxon>Polyangia</taxon>
        <taxon>Nannocystales</taxon>
        <taxon>Nannocystaceae</taxon>
        <taxon>Nannocystis</taxon>
    </lineage>
</organism>
<keyword evidence="1" id="KW-0472">Membrane</keyword>
<protein>
    <submittedName>
        <fullName evidence="2">Uncharacterized protein</fullName>
    </submittedName>
</protein>
<accession>A0ABT5ECA2</accession>
<evidence type="ECO:0000256" key="1">
    <source>
        <dbReference type="SAM" id="Phobius"/>
    </source>
</evidence>
<evidence type="ECO:0000313" key="2">
    <source>
        <dbReference type="EMBL" id="MDC0723486.1"/>
    </source>
</evidence>
<sequence>MTTTFAFIAAFPGLLQNMLGWLCGALVILGLFLFNRSRMREPSHE</sequence>
<comment type="caution">
    <text evidence="2">The sequence shown here is derived from an EMBL/GenBank/DDBJ whole genome shotgun (WGS) entry which is preliminary data.</text>
</comment>
<keyword evidence="1" id="KW-0812">Transmembrane</keyword>
<dbReference type="RefSeq" id="WP_272092028.1">
    <property type="nucleotide sequence ID" value="NZ_JAQNDL010000005.1"/>
</dbReference>
<gene>
    <name evidence="2" type="ORF">POL25_41780</name>
</gene>
<keyword evidence="1" id="KW-1133">Transmembrane helix</keyword>
<evidence type="ECO:0000313" key="3">
    <source>
        <dbReference type="Proteomes" id="UP001221686"/>
    </source>
</evidence>
<dbReference type="Proteomes" id="UP001221686">
    <property type="component" value="Unassembled WGS sequence"/>
</dbReference>
<keyword evidence="3" id="KW-1185">Reference proteome</keyword>
<proteinExistence type="predicted"/>